<organism evidence="1 2">
    <name type="scientific">Candidatus Endoriftia persephonae</name>
    <dbReference type="NCBI Taxonomy" id="393765"/>
    <lineage>
        <taxon>Bacteria</taxon>
        <taxon>Pseudomonadati</taxon>
        <taxon>Pseudomonadota</taxon>
        <taxon>Gammaproteobacteria</taxon>
        <taxon>Chromatiales</taxon>
        <taxon>Sedimenticolaceae</taxon>
        <taxon>Candidatus Endoriftia</taxon>
    </lineage>
</organism>
<accession>A0A9J7A1C6</accession>
<dbReference type="Proteomes" id="UP001056649">
    <property type="component" value="Chromosome"/>
</dbReference>
<dbReference type="RefSeq" id="WP_006474145.1">
    <property type="nucleotide sequence ID" value="NZ_CP090569.1"/>
</dbReference>
<protein>
    <submittedName>
        <fullName evidence="1">Uncharacterized protein</fullName>
    </submittedName>
</protein>
<proteinExistence type="predicted"/>
<evidence type="ECO:0000313" key="1">
    <source>
        <dbReference type="EMBL" id="USF88743.1"/>
    </source>
</evidence>
<evidence type="ECO:0000313" key="2">
    <source>
        <dbReference type="Proteomes" id="UP001056649"/>
    </source>
</evidence>
<gene>
    <name evidence="1" type="ORF">L0Y14_05790</name>
</gene>
<sequence>MGVTVTAVNEGSPAWLTIAFTDRDGQPAAPSSAVYRIDCLSTGTEVQPDTPLSPMGESVELELTSTMNRIIDQTNREEWRLVTVKASFSDGTINDRTEYAVKNLMAV</sequence>
<name>A0A9J7A1C6_9GAMM</name>
<dbReference type="KEGG" id="eps:L0Y14_05790"/>
<dbReference type="AlphaFoldDB" id="A0A9J7A1C6"/>
<keyword evidence="2" id="KW-1185">Reference proteome</keyword>
<dbReference type="EMBL" id="CP090569">
    <property type="protein sequence ID" value="USF88743.1"/>
    <property type="molecule type" value="Genomic_DNA"/>
</dbReference>
<reference evidence="1" key="1">
    <citation type="journal article" date="2022" name="Mol. Ecol. Resour.">
        <title>The complete and closed genome of the facultative generalist Candidatus Endoriftia persephone from deep-sea hydrothermal vents.</title>
        <authorList>
            <person name="de Oliveira A.L."/>
            <person name="Srivastava A."/>
            <person name="Espada-Hinojosa S."/>
            <person name="Bright M."/>
        </authorList>
    </citation>
    <scope>NUCLEOTIDE SEQUENCE</scope>
    <source>
        <strain evidence="1">Tica-EPR-9o50.N</strain>
    </source>
</reference>